<feature type="transmembrane region" description="Helical" evidence="6">
    <location>
        <begin position="245"/>
        <end position="267"/>
    </location>
</feature>
<feature type="transmembrane region" description="Helical" evidence="6">
    <location>
        <begin position="214"/>
        <end position="233"/>
    </location>
</feature>
<feature type="transmembrane region" description="Helical" evidence="6">
    <location>
        <begin position="153"/>
        <end position="171"/>
    </location>
</feature>
<keyword evidence="3 6" id="KW-0812">Transmembrane</keyword>
<feature type="domain" description="EamA" evidence="7">
    <location>
        <begin position="12"/>
        <end position="139"/>
    </location>
</feature>
<evidence type="ECO:0000313" key="8">
    <source>
        <dbReference type="EMBL" id="MBN8744424.1"/>
    </source>
</evidence>
<feature type="transmembrane region" description="Helical" evidence="6">
    <location>
        <begin position="7"/>
        <end position="27"/>
    </location>
</feature>
<reference evidence="8" key="1">
    <citation type="submission" date="2021-02" db="EMBL/GenBank/DDBJ databases">
        <title>Thiocyanate and organic carbon inputs drive convergent selection for specific autotrophic Afipia and Thiobacillus strains within complex microbiomes.</title>
        <authorList>
            <person name="Huddy R.J."/>
            <person name="Sachdeva R."/>
            <person name="Kadzinga F."/>
            <person name="Kantor R.S."/>
            <person name="Harrison S.T.L."/>
            <person name="Banfield J.F."/>
        </authorList>
    </citation>
    <scope>NUCLEOTIDE SEQUENCE</scope>
    <source>
        <strain evidence="8">SCN18_13_7_16_R3_B_64_19</strain>
    </source>
</reference>
<comment type="caution">
    <text evidence="8">The sequence shown here is derived from an EMBL/GenBank/DDBJ whole genome shotgun (WGS) entry which is preliminary data.</text>
</comment>
<evidence type="ECO:0000256" key="4">
    <source>
        <dbReference type="ARBA" id="ARBA00022989"/>
    </source>
</evidence>
<feature type="domain" description="EamA" evidence="7">
    <location>
        <begin position="153"/>
        <end position="288"/>
    </location>
</feature>
<feature type="transmembrane region" description="Helical" evidence="6">
    <location>
        <begin position="183"/>
        <end position="208"/>
    </location>
</feature>
<evidence type="ECO:0000259" key="7">
    <source>
        <dbReference type="Pfam" id="PF00892"/>
    </source>
</evidence>
<dbReference type="PANTHER" id="PTHR32322:SF2">
    <property type="entry name" value="EAMA DOMAIN-CONTAINING PROTEIN"/>
    <property type="match status" value="1"/>
</dbReference>
<sequence>MPTPSAITLAAIGGLMLNAFVWGVSWWPFRHFNGLGLNPLWATAAMYAVSTLIIVAARPSALRALWRHPPLWGILIASGATNAAFNWGVTEGDVVRVVLLFYLMPVWATLLARWLLNEKLTRLVGLRLMLALAGAMVVLWPQGGGLPLPQHPADWLGVIGGMFFALNNVLLRKYAHTPPEARGLAMFAGGVIVAGGVAALLTASGAVAPMPAPAPGWLMGVVLMALAFLAANLGLQYGAERLPSALTAVVMTVEIVFASGSAVLLGVERLSAQALWGGCLILLAILLAAWPARKQAEADTVLEVSGGSRRWP</sequence>
<name>A0A8I1MY12_THIA3</name>
<comment type="similarity">
    <text evidence="2">Belongs to the EamA transporter family.</text>
</comment>
<feature type="transmembrane region" description="Helical" evidence="6">
    <location>
        <begin position="69"/>
        <end position="88"/>
    </location>
</feature>
<dbReference type="InterPro" id="IPR037185">
    <property type="entry name" value="EmrE-like"/>
</dbReference>
<gene>
    <name evidence="8" type="ORF">J0I24_08960</name>
</gene>
<organism evidence="8 9">
    <name type="scientific">Thiomonas arsenitoxydans (strain DSM 22701 / CIP 110005 / 3As)</name>
    <dbReference type="NCBI Taxonomy" id="426114"/>
    <lineage>
        <taxon>Bacteria</taxon>
        <taxon>Pseudomonadati</taxon>
        <taxon>Pseudomonadota</taxon>
        <taxon>Betaproteobacteria</taxon>
        <taxon>Burkholderiales</taxon>
        <taxon>Thiomonas</taxon>
    </lineage>
</organism>
<dbReference type="Pfam" id="PF00892">
    <property type="entry name" value="EamA"/>
    <property type="match status" value="2"/>
</dbReference>
<feature type="transmembrane region" description="Helical" evidence="6">
    <location>
        <begin position="94"/>
        <end position="116"/>
    </location>
</feature>
<evidence type="ECO:0000256" key="2">
    <source>
        <dbReference type="ARBA" id="ARBA00007362"/>
    </source>
</evidence>
<dbReference type="InterPro" id="IPR000620">
    <property type="entry name" value="EamA_dom"/>
</dbReference>
<protein>
    <submittedName>
        <fullName evidence="8">DMT family transporter</fullName>
    </submittedName>
</protein>
<feature type="transmembrane region" description="Helical" evidence="6">
    <location>
        <begin position="39"/>
        <end position="57"/>
    </location>
</feature>
<evidence type="ECO:0000256" key="5">
    <source>
        <dbReference type="ARBA" id="ARBA00023136"/>
    </source>
</evidence>
<evidence type="ECO:0000313" key="9">
    <source>
        <dbReference type="Proteomes" id="UP000664800"/>
    </source>
</evidence>
<accession>A0A8I1MY12</accession>
<proteinExistence type="inferred from homology"/>
<dbReference type="EMBL" id="JAFKMR010000017">
    <property type="protein sequence ID" value="MBN8744424.1"/>
    <property type="molecule type" value="Genomic_DNA"/>
</dbReference>
<dbReference type="PANTHER" id="PTHR32322">
    <property type="entry name" value="INNER MEMBRANE TRANSPORTER"/>
    <property type="match status" value="1"/>
</dbReference>
<feature type="transmembrane region" description="Helical" evidence="6">
    <location>
        <begin position="123"/>
        <end position="141"/>
    </location>
</feature>
<comment type="subcellular location">
    <subcellularLocation>
        <location evidence="1">Membrane</location>
        <topology evidence="1">Multi-pass membrane protein</topology>
    </subcellularLocation>
</comment>
<dbReference type="SUPFAM" id="SSF103481">
    <property type="entry name" value="Multidrug resistance efflux transporter EmrE"/>
    <property type="match status" value="2"/>
</dbReference>
<dbReference type="RefSeq" id="WP_276730206.1">
    <property type="nucleotide sequence ID" value="NZ_JAFKMR010000017.1"/>
</dbReference>
<evidence type="ECO:0000256" key="1">
    <source>
        <dbReference type="ARBA" id="ARBA00004141"/>
    </source>
</evidence>
<keyword evidence="4 6" id="KW-1133">Transmembrane helix</keyword>
<dbReference type="GO" id="GO:0016020">
    <property type="term" value="C:membrane"/>
    <property type="evidence" value="ECO:0007669"/>
    <property type="project" value="UniProtKB-SubCell"/>
</dbReference>
<keyword evidence="5 6" id="KW-0472">Membrane</keyword>
<dbReference type="AlphaFoldDB" id="A0A8I1MY12"/>
<feature type="transmembrane region" description="Helical" evidence="6">
    <location>
        <begin position="273"/>
        <end position="292"/>
    </location>
</feature>
<evidence type="ECO:0000256" key="6">
    <source>
        <dbReference type="SAM" id="Phobius"/>
    </source>
</evidence>
<dbReference type="Proteomes" id="UP000664800">
    <property type="component" value="Unassembled WGS sequence"/>
</dbReference>
<evidence type="ECO:0000256" key="3">
    <source>
        <dbReference type="ARBA" id="ARBA00022692"/>
    </source>
</evidence>
<dbReference type="InterPro" id="IPR050638">
    <property type="entry name" value="AA-Vitamin_Transporters"/>
</dbReference>